<dbReference type="EMBL" id="LR743588">
    <property type="protein sequence ID" value="CAA2613631.1"/>
    <property type="molecule type" value="Genomic_DNA"/>
</dbReference>
<accession>A0A7I8I7B9</accession>
<evidence type="ECO:0000313" key="4">
    <source>
        <dbReference type="Proteomes" id="UP000663760"/>
    </source>
</evidence>
<keyword evidence="4" id="KW-1185">Reference proteome</keyword>
<dbReference type="EMBL" id="LR746264">
    <property type="protein sequence ID" value="CAA7387671.1"/>
    <property type="molecule type" value="Genomic_DNA"/>
</dbReference>
<name>A0A7I8I7B9_SPIIN</name>
<keyword evidence="1" id="KW-0812">Transmembrane</keyword>
<organism evidence="2">
    <name type="scientific">Spirodela intermedia</name>
    <name type="common">Intermediate duckweed</name>
    <dbReference type="NCBI Taxonomy" id="51605"/>
    <lineage>
        <taxon>Eukaryota</taxon>
        <taxon>Viridiplantae</taxon>
        <taxon>Streptophyta</taxon>
        <taxon>Embryophyta</taxon>
        <taxon>Tracheophyta</taxon>
        <taxon>Spermatophyta</taxon>
        <taxon>Magnoliopsida</taxon>
        <taxon>Liliopsida</taxon>
        <taxon>Araceae</taxon>
        <taxon>Lemnoideae</taxon>
        <taxon>Spirodela</taxon>
    </lineage>
</organism>
<dbReference type="OrthoDB" id="1912883at2759"/>
<evidence type="ECO:0000256" key="1">
    <source>
        <dbReference type="SAM" id="Phobius"/>
    </source>
</evidence>
<reference evidence="2" key="1">
    <citation type="submission" date="2019-12" db="EMBL/GenBank/DDBJ databases">
        <authorList>
            <person name="Scholz U."/>
            <person name="Mascher M."/>
            <person name="Fiebig A."/>
        </authorList>
    </citation>
    <scope>NUCLEOTIDE SEQUENCE</scope>
</reference>
<dbReference type="AlphaFoldDB" id="A0A7I8I7B9"/>
<dbReference type="InterPro" id="IPR034554">
    <property type="entry name" value="TOM6_plants"/>
</dbReference>
<dbReference type="PANTHER" id="PTHR35999:SF1">
    <property type="entry name" value="MITOCHONDRIAL IMPORT RECEPTOR SUBUNIT TOM6 HOMOLOG"/>
    <property type="match status" value="1"/>
</dbReference>
<proteinExistence type="predicted"/>
<keyword evidence="1" id="KW-0472">Membrane</keyword>
<evidence type="ECO:0000313" key="2">
    <source>
        <dbReference type="EMBL" id="CAA2613631.1"/>
    </source>
</evidence>
<dbReference type="GO" id="GO:0005742">
    <property type="term" value="C:mitochondrial outer membrane translocase complex"/>
    <property type="evidence" value="ECO:0007669"/>
    <property type="project" value="InterPro"/>
</dbReference>
<sequence>MFLGAIRRPDKAAAHRQLKTHLAIMGAVIAAIRVTPIILHLLTKEKEELRLEL</sequence>
<feature type="transmembrane region" description="Helical" evidence="1">
    <location>
        <begin position="21"/>
        <end position="43"/>
    </location>
</feature>
<evidence type="ECO:0000313" key="3">
    <source>
        <dbReference type="EMBL" id="CAA7387671.1"/>
    </source>
</evidence>
<dbReference type="Proteomes" id="UP000663760">
    <property type="component" value="Chromosome 1"/>
</dbReference>
<gene>
    <name evidence="2" type="ORF">SI7747_01000036</name>
    <name evidence="3" type="ORF">SI8410_01000072</name>
</gene>
<protein>
    <submittedName>
        <fullName evidence="2">Uncharacterized protein</fullName>
    </submittedName>
</protein>
<dbReference type="PANTHER" id="PTHR35999">
    <property type="entry name" value="MITOCHONDRIAL IMPORT RECEPTOR SUBUNIT TOM6 HOMOLOG"/>
    <property type="match status" value="1"/>
</dbReference>
<keyword evidence="1" id="KW-1133">Transmembrane helix</keyword>